<keyword evidence="13" id="KW-1185">Reference proteome</keyword>
<dbReference type="PANTHER" id="PTHR39730:SF1">
    <property type="entry name" value="ENDOGLUCANASE 1"/>
    <property type="match status" value="1"/>
</dbReference>
<feature type="domain" description="Glycosyl hydrolases family 45 active site" evidence="11">
    <location>
        <begin position="35"/>
        <end position="46"/>
    </location>
</feature>
<evidence type="ECO:0000256" key="1">
    <source>
        <dbReference type="ARBA" id="ARBA00000966"/>
    </source>
</evidence>
<evidence type="ECO:0000256" key="8">
    <source>
        <dbReference type="ARBA" id="ARBA00023326"/>
    </source>
</evidence>
<dbReference type="InterPro" id="IPR000334">
    <property type="entry name" value="Glyco_hydro_45"/>
</dbReference>
<dbReference type="GO" id="GO:0030245">
    <property type="term" value="P:cellulose catabolic process"/>
    <property type="evidence" value="ECO:0007669"/>
    <property type="project" value="UniProtKB-KW"/>
</dbReference>
<proteinExistence type="inferred from homology"/>
<evidence type="ECO:0000313" key="13">
    <source>
        <dbReference type="Proteomes" id="UP001152799"/>
    </source>
</evidence>
<accession>A0A9N9QQ49</accession>
<reference evidence="12" key="1">
    <citation type="submission" date="2022-01" db="EMBL/GenBank/DDBJ databases">
        <authorList>
            <person name="King R."/>
        </authorList>
    </citation>
    <scope>NUCLEOTIDE SEQUENCE</scope>
</reference>
<sequence>MRVLVLLVSLIGFVLAETSPEIVPIPGGISGTGITTRYWDCCKPSCAWTYHTNQAKAVTTCSIDGVTPVADNVQSGCDEADKGQAFTCNNNQPWVINSTLSYGFVAASFTGGYDVKHCCHCVLLNFQGKLAGKSLLGLITNTGDPLAHNQFDIEIPGGGVGVYPYGCHAQWGADAVNGWGEAYGGVSSREQCSQLPGSLQPGCNWRWDFMNGVSNPDVKFYQVKCPKELLDIAQCQRDDE</sequence>
<feature type="chain" id="PRO_5040445118" description="Cellulase" evidence="10">
    <location>
        <begin position="17"/>
        <end position="240"/>
    </location>
</feature>
<dbReference type="OrthoDB" id="10035502at2759"/>
<keyword evidence="6" id="KW-0119">Carbohydrate metabolism</keyword>
<dbReference type="AlphaFoldDB" id="A0A9N9QQ49"/>
<dbReference type="GO" id="GO:0008810">
    <property type="term" value="F:cellulase activity"/>
    <property type="evidence" value="ECO:0007669"/>
    <property type="project" value="UniProtKB-EC"/>
</dbReference>
<evidence type="ECO:0000259" key="11">
    <source>
        <dbReference type="PROSITE" id="PS01140"/>
    </source>
</evidence>
<evidence type="ECO:0000256" key="10">
    <source>
        <dbReference type="SAM" id="SignalP"/>
    </source>
</evidence>
<keyword evidence="8" id="KW-0624">Polysaccharide degradation</keyword>
<evidence type="ECO:0000256" key="4">
    <source>
        <dbReference type="ARBA" id="ARBA00022801"/>
    </source>
</evidence>
<dbReference type="InterPro" id="IPR036908">
    <property type="entry name" value="RlpA-like_sf"/>
</dbReference>
<dbReference type="SUPFAM" id="SSF50685">
    <property type="entry name" value="Barwin-like endoglucanases"/>
    <property type="match status" value="1"/>
</dbReference>
<feature type="signal peptide" evidence="10">
    <location>
        <begin position="1"/>
        <end position="16"/>
    </location>
</feature>
<evidence type="ECO:0000256" key="6">
    <source>
        <dbReference type="ARBA" id="ARBA00023277"/>
    </source>
</evidence>
<keyword evidence="10" id="KW-0732">Signal</keyword>
<dbReference type="EMBL" id="OU892280">
    <property type="protein sequence ID" value="CAG9767612.1"/>
    <property type="molecule type" value="Genomic_DNA"/>
</dbReference>
<evidence type="ECO:0000256" key="2">
    <source>
        <dbReference type="ARBA" id="ARBA00007793"/>
    </source>
</evidence>
<dbReference type="PROSITE" id="PS01140">
    <property type="entry name" value="GLYCOSYL_HYDROL_F45"/>
    <property type="match status" value="1"/>
</dbReference>
<evidence type="ECO:0000313" key="12">
    <source>
        <dbReference type="EMBL" id="CAG9767612.1"/>
    </source>
</evidence>
<keyword evidence="4" id="KW-0378">Hydrolase</keyword>
<protein>
    <recommendedName>
        <fullName evidence="3 9">Cellulase</fullName>
        <ecNumber evidence="3 9">3.2.1.4</ecNumber>
    </recommendedName>
</protein>
<gene>
    <name evidence="12" type="ORF">CEUTPL_LOCUS8173</name>
</gene>
<dbReference type="Pfam" id="PF02015">
    <property type="entry name" value="Glyco_hydro_45"/>
    <property type="match status" value="1"/>
</dbReference>
<keyword evidence="7" id="KW-0326">Glycosidase</keyword>
<dbReference type="InterPro" id="IPR052288">
    <property type="entry name" value="GH45_Enzymes"/>
</dbReference>
<keyword evidence="5" id="KW-0136">Cellulose degradation</keyword>
<name>A0A9N9QQ49_9CUCU</name>
<evidence type="ECO:0000256" key="5">
    <source>
        <dbReference type="ARBA" id="ARBA00023001"/>
    </source>
</evidence>
<evidence type="ECO:0000256" key="3">
    <source>
        <dbReference type="ARBA" id="ARBA00012601"/>
    </source>
</evidence>
<organism evidence="12 13">
    <name type="scientific">Ceutorhynchus assimilis</name>
    <name type="common">cabbage seed weevil</name>
    <dbReference type="NCBI Taxonomy" id="467358"/>
    <lineage>
        <taxon>Eukaryota</taxon>
        <taxon>Metazoa</taxon>
        <taxon>Ecdysozoa</taxon>
        <taxon>Arthropoda</taxon>
        <taxon>Hexapoda</taxon>
        <taxon>Insecta</taxon>
        <taxon>Pterygota</taxon>
        <taxon>Neoptera</taxon>
        <taxon>Endopterygota</taxon>
        <taxon>Coleoptera</taxon>
        <taxon>Polyphaga</taxon>
        <taxon>Cucujiformia</taxon>
        <taxon>Curculionidae</taxon>
        <taxon>Ceutorhynchinae</taxon>
        <taxon>Ceutorhynchus</taxon>
    </lineage>
</organism>
<evidence type="ECO:0000256" key="7">
    <source>
        <dbReference type="ARBA" id="ARBA00023295"/>
    </source>
</evidence>
<comment type="catalytic activity">
    <reaction evidence="1 9">
        <text>Endohydrolysis of (1-&gt;4)-beta-D-glucosidic linkages in cellulose, lichenin and cereal beta-D-glucans.</text>
        <dbReference type="EC" id="3.2.1.4"/>
    </reaction>
</comment>
<dbReference type="PANTHER" id="PTHR39730">
    <property type="entry name" value="ENDOGLUCANASE 1"/>
    <property type="match status" value="1"/>
</dbReference>
<dbReference type="EC" id="3.2.1.4" evidence="3 9"/>
<dbReference type="Gene3D" id="2.40.40.10">
    <property type="entry name" value="RlpA-like domain"/>
    <property type="match status" value="1"/>
</dbReference>
<feature type="active site" description="Nucleophile" evidence="9">
    <location>
        <position position="40"/>
    </location>
</feature>
<evidence type="ECO:0000256" key="9">
    <source>
        <dbReference type="PROSITE-ProRule" id="PRU10069"/>
    </source>
</evidence>
<dbReference type="Proteomes" id="UP001152799">
    <property type="component" value="Chromosome 4"/>
</dbReference>
<comment type="similarity">
    <text evidence="2">Belongs to the glycosyl hydrolase 45 (cellulase K) family.</text>
</comment>